<dbReference type="Proteomes" id="UP000789901">
    <property type="component" value="Unassembled WGS sequence"/>
</dbReference>
<gene>
    <name evidence="1" type="ORF">GMARGA_LOCUS37115</name>
</gene>
<feature type="non-terminal residue" evidence="1">
    <location>
        <position position="1"/>
    </location>
</feature>
<sequence>KFMTAVLQDFELSVTFEKHSQVTCIAEMGNELGKPHSRDLKKKSD</sequence>
<dbReference type="EMBL" id="CAJVQB010076059">
    <property type="protein sequence ID" value="CAG8844459.1"/>
    <property type="molecule type" value="Genomic_DNA"/>
</dbReference>
<comment type="caution">
    <text evidence="1">The sequence shown here is derived from an EMBL/GenBank/DDBJ whole genome shotgun (WGS) entry which is preliminary data.</text>
</comment>
<keyword evidence="2" id="KW-1185">Reference proteome</keyword>
<reference evidence="1 2" key="1">
    <citation type="submission" date="2021-06" db="EMBL/GenBank/DDBJ databases">
        <authorList>
            <person name="Kallberg Y."/>
            <person name="Tangrot J."/>
            <person name="Rosling A."/>
        </authorList>
    </citation>
    <scope>NUCLEOTIDE SEQUENCE [LARGE SCALE GENOMIC DNA]</scope>
    <source>
        <strain evidence="1 2">120-4 pot B 10/14</strain>
    </source>
</reference>
<protein>
    <submittedName>
        <fullName evidence="1">31801_t:CDS:1</fullName>
    </submittedName>
</protein>
<name>A0ABN7X2E8_GIGMA</name>
<evidence type="ECO:0000313" key="1">
    <source>
        <dbReference type="EMBL" id="CAG8844459.1"/>
    </source>
</evidence>
<evidence type="ECO:0000313" key="2">
    <source>
        <dbReference type="Proteomes" id="UP000789901"/>
    </source>
</evidence>
<accession>A0ABN7X2E8</accession>
<proteinExistence type="predicted"/>
<organism evidence="1 2">
    <name type="scientific">Gigaspora margarita</name>
    <dbReference type="NCBI Taxonomy" id="4874"/>
    <lineage>
        <taxon>Eukaryota</taxon>
        <taxon>Fungi</taxon>
        <taxon>Fungi incertae sedis</taxon>
        <taxon>Mucoromycota</taxon>
        <taxon>Glomeromycotina</taxon>
        <taxon>Glomeromycetes</taxon>
        <taxon>Diversisporales</taxon>
        <taxon>Gigasporaceae</taxon>
        <taxon>Gigaspora</taxon>
    </lineage>
</organism>